<dbReference type="PaxDb" id="449447-MAE_29360"/>
<protein>
    <submittedName>
        <fullName evidence="1">Uncharacterized protein</fullName>
    </submittedName>
</protein>
<dbReference type="HOGENOM" id="CLU_035706_10_5_3"/>
<reference evidence="1 2" key="1">
    <citation type="journal article" date="2007" name="DNA Res.">
        <title>Complete genomic structure of the bloom-forming toxic cyanobacterium Microcystis aeruginosa NIES-843.</title>
        <authorList>
            <person name="Kaneko T."/>
            <person name="Nakajima N."/>
            <person name="Okamoto S."/>
            <person name="Suzuki I."/>
            <person name="Tanabe Y."/>
            <person name="Tamaoki M."/>
            <person name="Nakamura Y."/>
            <person name="Kasai F."/>
            <person name="Watanabe A."/>
            <person name="Kawashima K."/>
            <person name="Kishida Y."/>
            <person name="Ono A."/>
            <person name="Shimizu Y."/>
            <person name="Takahashi C."/>
            <person name="Minami C."/>
            <person name="Fujishiro T."/>
            <person name="Kohara M."/>
            <person name="Katoh M."/>
            <person name="Nakazaki N."/>
            <person name="Nakayama S."/>
            <person name="Yamada M."/>
            <person name="Tabata S."/>
            <person name="Watanabe M.M."/>
        </authorList>
    </citation>
    <scope>NUCLEOTIDE SEQUENCE [LARGE SCALE GENOMIC DNA]</scope>
    <source>
        <strain evidence="2">NIES-843 / IAM M-247</strain>
    </source>
</reference>
<dbReference type="Proteomes" id="UP000001510">
    <property type="component" value="Chromosome"/>
</dbReference>
<dbReference type="EMBL" id="AP009552">
    <property type="protein sequence ID" value="BAG02758.1"/>
    <property type="molecule type" value="Genomic_DNA"/>
</dbReference>
<dbReference type="KEGG" id="mar:MAE_29360"/>
<evidence type="ECO:0000313" key="1">
    <source>
        <dbReference type="EMBL" id="BAG02758.1"/>
    </source>
</evidence>
<gene>
    <name evidence="1" type="ordered locus">MAE_29360</name>
</gene>
<dbReference type="AlphaFoldDB" id="B0JKG9"/>
<dbReference type="eggNOG" id="COG2826">
    <property type="taxonomic scope" value="Bacteria"/>
</dbReference>
<keyword evidence="2" id="KW-1185">Reference proteome</keyword>
<dbReference type="EnsemblBacteria" id="BAG02758">
    <property type="protein sequence ID" value="BAG02758"/>
    <property type="gene ID" value="MAE_29360"/>
</dbReference>
<sequence length="63" mass="7053">MRKSLLTVSCGSFSRKGQISLIVKQAEVDRVTDLINHRPRKALDYRTPSEVFFNQSGTGALQT</sequence>
<dbReference type="STRING" id="449447.MAE_29360"/>
<name>B0JKG9_MICAN</name>
<organism evidence="1 2">
    <name type="scientific">Microcystis aeruginosa (strain NIES-843 / IAM M-2473)</name>
    <dbReference type="NCBI Taxonomy" id="449447"/>
    <lineage>
        <taxon>Bacteria</taxon>
        <taxon>Bacillati</taxon>
        <taxon>Cyanobacteriota</taxon>
        <taxon>Cyanophyceae</taxon>
        <taxon>Oscillatoriophycideae</taxon>
        <taxon>Chroococcales</taxon>
        <taxon>Microcystaceae</taxon>
        <taxon>Microcystis</taxon>
    </lineage>
</organism>
<accession>B0JKG9</accession>
<proteinExistence type="predicted"/>
<evidence type="ECO:0000313" key="2">
    <source>
        <dbReference type="Proteomes" id="UP000001510"/>
    </source>
</evidence>